<dbReference type="Pfam" id="PF03069">
    <property type="entry name" value="FmdA_AmdA"/>
    <property type="match status" value="2"/>
</dbReference>
<dbReference type="PANTHER" id="PTHR31891:SF1">
    <property type="entry name" value="FORMAMIDASE C869.04-RELATED"/>
    <property type="match status" value="1"/>
</dbReference>
<sequence>MIKISADNYIYNMSAENKAAAEVSSGAKVLFETSDCFKNQLNPDNLDLDQVDWNQINPATGPLKIKEAEIGDTLKINIEKINFNDYGVMLAEPEMVFVDDVVKEAKAKIIKIKENKAIFNQNIELELNPMIGVIGVAPAKKKGSIACDTPDSHGGNMDAKIIKEGSTLYLPVLVEGAMLALGDLHAAMADGEMVTGIEVAGEVELTVEVIKNKKIENPILEDKDYFYTIASAKKIYQACKIASNNMFSFLEKRVAIDPTELTMLMGLICDIEICQIVDPQLTARVKVPKHKLENFEIKFN</sequence>
<dbReference type="HOGENOM" id="CLU_032013_1_0_9"/>
<name>E3DP37_HALPG</name>
<evidence type="ECO:0000313" key="1">
    <source>
        <dbReference type="EMBL" id="ADO77670.1"/>
    </source>
</evidence>
<dbReference type="Gene3D" id="3.10.28.20">
    <property type="entry name" value="Acetamidase/Formamidase-like domains"/>
    <property type="match status" value="1"/>
</dbReference>
<dbReference type="Gene3D" id="2.60.120.580">
    <property type="entry name" value="Acetamidase/Formamidase-like domains"/>
    <property type="match status" value="1"/>
</dbReference>
<accession>E3DP37</accession>
<dbReference type="PATRIC" id="fig|572479.3.peg.1563"/>
<keyword evidence="2" id="KW-1185">Reference proteome</keyword>
<dbReference type="GO" id="GO:0016811">
    <property type="term" value="F:hydrolase activity, acting on carbon-nitrogen (but not peptide) bonds, in linear amides"/>
    <property type="evidence" value="ECO:0007669"/>
    <property type="project" value="InterPro"/>
</dbReference>
<dbReference type="eggNOG" id="COG2421">
    <property type="taxonomic scope" value="Bacteria"/>
</dbReference>
<organism evidence="1 2">
    <name type="scientific">Halanaerobium praevalens (strain ATCC 33744 / DSM 2228 / GSL)</name>
    <dbReference type="NCBI Taxonomy" id="572479"/>
    <lineage>
        <taxon>Bacteria</taxon>
        <taxon>Bacillati</taxon>
        <taxon>Bacillota</taxon>
        <taxon>Clostridia</taxon>
        <taxon>Halanaerobiales</taxon>
        <taxon>Halanaerobiaceae</taxon>
        <taxon>Halanaerobium</taxon>
    </lineage>
</organism>
<dbReference type="Proteomes" id="UP000006866">
    <property type="component" value="Chromosome"/>
</dbReference>
<evidence type="ECO:0000313" key="2">
    <source>
        <dbReference type="Proteomes" id="UP000006866"/>
    </source>
</evidence>
<dbReference type="STRING" id="572479.Hprae_1543"/>
<dbReference type="SUPFAM" id="SSF141130">
    <property type="entry name" value="Acetamidase/Formamidase-like"/>
    <property type="match status" value="1"/>
</dbReference>
<gene>
    <name evidence="1" type="ordered locus">Hprae_1543</name>
</gene>
<reference evidence="1 2" key="2">
    <citation type="journal article" date="2011" name="Stand. Genomic Sci.">
        <title>Complete genome sequence of the extremely halophilic Halanaerobium praevalens type strain (GSL).</title>
        <authorList>
            <person name="Ivanova N."/>
            <person name="Sikorski J."/>
            <person name="Chertkov O."/>
            <person name="Nolan M."/>
            <person name="Lucas S."/>
            <person name="Hammon N."/>
            <person name="Deshpande S."/>
            <person name="Cheng J.F."/>
            <person name="Tapia R."/>
            <person name="Han C."/>
            <person name="Goodwin L."/>
            <person name="Pitluck S."/>
            <person name="Huntemann M."/>
            <person name="Liolios K."/>
            <person name="Pagani I."/>
            <person name="Mavromatis K."/>
            <person name="Ovchinikova G."/>
            <person name="Pati A."/>
            <person name="Chen A."/>
            <person name="Palaniappan K."/>
            <person name="Land M."/>
            <person name="Hauser L."/>
            <person name="Brambilla E.M."/>
            <person name="Kannan K.P."/>
            <person name="Rohde M."/>
            <person name="Tindall B.J."/>
            <person name="Goker M."/>
            <person name="Detter J.C."/>
            <person name="Woyke T."/>
            <person name="Bristow J."/>
            <person name="Eisen J.A."/>
            <person name="Markowitz V."/>
            <person name="Hugenholtz P."/>
            <person name="Kyrpides N.C."/>
            <person name="Klenk H.P."/>
            <person name="Lapidus A."/>
        </authorList>
    </citation>
    <scope>NUCLEOTIDE SEQUENCE [LARGE SCALE GENOMIC DNA]</scope>
    <source>
        <strain evidence="2">ATCC 33744 / DSM 2228 / GSL</strain>
    </source>
</reference>
<dbReference type="KEGG" id="hpk:Hprae_1543"/>
<dbReference type="Gene3D" id="2.40.10.120">
    <property type="match status" value="1"/>
</dbReference>
<dbReference type="AlphaFoldDB" id="E3DP37"/>
<dbReference type="RefSeq" id="WP_014553693.1">
    <property type="nucleotide sequence ID" value="NC_017455.1"/>
</dbReference>
<reference evidence="2" key="1">
    <citation type="submission" date="2010-10" db="EMBL/GenBank/DDBJ databases">
        <title>The complete genome of Halanaerobium praevalens DSM 2228.</title>
        <authorList>
            <consortium name="US DOE Joint Genome Institute (JGI-PGF)"/>
            <person name="Lucas S."/>
            <person name="Copeland A."/>
            <person name="Lapidus A."/>
            <person name="Glavina del Rio T."/>
            <person name="Dalin E."/>
            <person name="Tice H."/>
            <person name="Bruce D."/>
            <person name="Goodwin L."/>
            <person name="Pitluck S."/>
            <person name="Kyrpides N."/>
            <person name="Mavromatis K."/>
            <person name="Ivanova N."/>
            <person name="Ovchinnikova G."/>
            <person name="Chertkov O."/>
            <person name="Detter J.C."/>
            <person name="Han C."/>
            <person name="Larimer F."/>
            <person name="Land M."/>
            <person name="Hauser L."/>
            <person name="Markowitz V."/>
            <person name="Cheng J.-F."/>
            <person name="Hugenholtz P."/>
            <person name="Woyke T."/>
            <person name="Wu D."/>
            <person name="Tindall B."/>
            <person name="Pomrenke H.G."/>
            <person name="Brambilla E."/>
            <person name="Klenk H.-P."/>
            <person name="Eisen J.A."/>
        </authorList>
    </citation>
    <scope>NUCLEOTIDE SEQUENCE [LARGE SCALE GENOMIC DNA]</scope>
    <source>
        <strain evidence="2">ATCC 33744 / DSM 2228 / GSL</strain>
    </source>
</reference>
<dbReference type="InterPro" id="IPR004304">
    <property type="entry name" value="FmdA_AmdA"/>
</dbReference>
<protein>
    <submittedName>
        <fullName evidence="1">Acetamidase/Formamidase</fullName>
    </submittedName>
</protein>
<proteinExistence type="predicted"/>
<dbReference type="PANTHER" id="PTHR31891">
    <property type="entry name" value="FORMAMIDASE C869.04-RELATED"/>
    <property type="match status" value="1"/>
</dbReference>
<dbReference type="EMBL" id="CP002175">
    <property type="protein sequence ID" value="ADO77670.1"/>
    <property type="molecule type" value="Genomic_DNA"/>
</dbReference>